<dbReference type="VEuPathDB" id="FungiDB:ASPVEDRAFT_46832"/>
<protein>
    <submittedName>
        <fullName evidence="1">Uncharacterized protein</fullName>
    </submittedName>
</protein>
<dbReference type="AlphaFoldDB" id="A0A1L9Q1E2"/>
<dbReference type="EMBL" id="KV878137">
    <property type="protein sequence ID" value="OJJ07539.1"/>
    <property type="molecule type" value="Genomic_DNA"/>
</dbReference>
<evidence type="ECO:0000313" key="1">
    <source>
        <dbReference type="EMBL" id="OJJ07539.1"/>
    </source>
</evidence>
<keyword evidence="2" id="KW-1185">Reference proteome</keyword>
<proteinExistence type="predicted"/>
<accession>A0A1L9Q1E2</accession>
<dbReference type="RefSeq" id="XP_040673301.1">
    <property type="nucleotide sequence ID" value="XM_040813652.1"/>
</dbReference>
<name>A0A1L9Q1E2_ASPVE</name>
<reference evidence="2" key="1">
    <citation type="journal article" date="2017" name="Genome Biol.">
        <title>Comparative genomics reveals high biological diversity and specific adaptations in the industrially and medically important fungal genus Aspergillus.</title>
        <authorList>
            <person name="de Vries R.P."/>
            <person name="Riley R."/>
            <person name="Wiebenga A."/>
            <person name="Aguilar-Osorio G."/>
            <person name="Amillis S."/>
            <person name="Uchima C.A."/>
            <person name="Anderluh G."/>
            <person name="Asadollahi M."/>
            <person name="Askin M."/>
            <person name="Barry K."/>
            <person name="Battaglia E."/>
            <person name="Bayram O."/>
            <person name="Benocci T."/>
            <person name="Braus-Stromeyer S.A."/>
            <person name="Caldana C."/>
            <person name="Canovas D."/>
            <person name="Cerqueira G.C."/>
            <person name="Chen F."/>
            <person name="Chen W."/>
            <person name="Choi C."/>
            <person name="Clum A."/>
            <person name="Dos Santos R.A."/>
            <person name="Damasio A.R."/>
            <person name="Diallinas G."/>
            <person name="Emri T."/>
            <person name="Fekete E."/>
            <person name="Flipphi M."/>
            <person name="Freyberg S."/>
            <person name="Gallo A."/>
            <person name="Gournas C."/>
            <person name="Habgood R."/>
            <person name="Hainaut M."/>
            <person name="Harispe M.L."/>
            <person name="Henrissat B."/>
            <person name="Hilden K.S."/>
            <person name="Hope R."/>
            <person name="Hossain A."/>
            <person name="Karabika E."/>
            <person name="Karaffa L."/>
            <person name="Karanyi Z."/>
            <person name="Krasevec N."/>
            <person name="Kuo A."/>
            <person name="Kusch H."/>
            <person name="LaButti K."/>
            <person name="Lagendijk E.L."/>
            <person name="Lapidus A."/>
            <person name="Levasseur A."/>
            <person name="Lindquist E."/>
            <person name="Lipzen A."/>
            <person name="Logrieco A.F."/>
            <person name="MacCabe A."/>
            <person name="Maekelae M.R."/>
            <person name="Malavazi I."/>
            <person name="Melin P."/>
            <person name="Meyer V."/>
            <person name="Mielnichuk N."/>
            <person name="Miskei M."/>
            <person name="Molnar A.P."/>
            <person name="Mule G."/>
            <person name="Ngan C.Y."/>
            <person name="Orejas M."/>
            <person name="Orosz E."/>
            <person name="Ouedraogo J.P."/>
            <person name="Overkamp K.M."/>
            <person name="Park H.-S."/>
            <person name="Perrone G."/>
            <person name="Piumi F."/>
            <person name="Punt P.J."/>
            <person name="Ram A.F."/>
            <person name="Ramon A."/>
            <person name="Rauscher S."/>
            <person name="Record E."/>
            <person name="Riano-Pachon D.M."/>
            <person name="Robert V."/>
            <person name="Roehrig J."/>
            <person name="Ruller R."/>
            <person name="Salamov A."/>
            <person name="Salih N.S."/>
            <person name="Samson R.A."/>
            <person name="Sandor E."/>
            <person name="Sanguinetti M."/>
            <person name="Schuetze T."/>
            <person name="Sepcic K."/>
            <person name="Shelest E."/>
            <person name="Sherlock G."/>
            <person name="Sophianopoulou V."/>
            <person name="Squina F.M."/>
            <person name="Sun H."/>
            <person name="Susca A."/>
            <person name="Todd R.B."/>
            <person name="Tsang A."/>
            <person name="Unkles S.E."/>
            <person name="van de Wiele N."/>
            <person name="van Rossen-Uffink D."/>
            <person name="Oliveira J.V."/>
            <person name="Vesth T.C."/>
            <person name="Visser J."/>
            <person name="Yu J.-H."/>
            <person name="Zhou M."/>
            <person name="Andersen M.R."/>
            <person name="Archer D.B."/>
            <person name="Baker S.E."/>
            <person name="Benoit I."/>
            <person name="Brakhage A.A."/>
            <person name="Braus G.H."/>
            <person name="Fischer R."/>
            <person name="Frisvad J.C."/>
            <person name="Goldman G.H."/>
            <person name="Houbraken J."/>
            <person name="Oakley B."/>
            <person name="Pocsi I."/>
            <person name="Scazzocchio C."/>
            <person name="Seiboth B."/>
            <person name="vanKuyk P.A."/>
            <person name="Wortman J."/>
            <person name="Dyer P.S."/>
            <person name="Grigoriev I.V."/>
        </authorList>
    </citation>
    <scope>NUCLEOTIDE SEQUENCE [LARGE SCALE GENOMIC DNA]</scope>
    <source>
        <strain evidence="2">CBS 583.65</strain>
    </source>
</reference>
<dbReference type="GeneID" id="63729163"/>
<gene>
    <name evidence="1" type="ORF">ASPVEDRAFT_46832</name>
</gene>
<organism evidence="1 2">
    <name type="scientific">Aspergillus versicolor CBS 583.65</name>
    <dbReference type="NCBI Taxonomy" id="1036611"/>
    <lineage>
        <taxon>Eukaryota</taxon>
        <taxon>Fungi</taxon>
        <taxon>Dikarya</taxon>
        <taxon>Ascomycota</taxon>
        <taxon>Pezizomycotina</taxon>
        <taxon>Eurotiomycetes</taxon>
        <taxon>Eurotiomycetidae</taxon>
        <taxon>Eurotiales</taxon>
        <taxon>Aspergillaceae</taxon>
        <taxon>Aspergillus</taxon>
        <taxon>Aspergillus subgen. Nidulantes</taxon>
    </lineage>
</organism>
<evidence type="ECO:0000313" key="2">
    <source>
        <dbReference type="Proteomes" id="UP000184073"/>
    </source>
</evidence>
<dbReference type="Proteomes" id="UP000184073">
    <property type="component" value="Unassembled WGS sequence"/>
</dbReference>
<sequence length="65" mass="7323">MRGLIPASRFLHCAPQYLTVGSRQSILILPSQNKAISSRYHHRYRASTEWGVGLPIQFIEASQSP</sequence>